<evidence type="ECO:0000313" key="2">
    <source>
        <dbReference type="Proteomes" id="UP000022835"/>
    </source>
</evidence>
<dbReference type="InterPro" id="IPR027417">
    <property type="entry name" value="P-loop_NTPase"/>
</dbReference>
<protein>
    <submittedName>
        <fullName evidence="1">Uncharacterized protein</fullName>
    </submittedName>
</protein>
<reference evidence="1" key="1">
    <citation type="submission" date="2014-05" db="EMBL/GenBank/DDBJ databases">
        <title>Genome sequence of Mycobacterium aromaticivorans strain JS19b1T (= DSM 45407T).</title>
        <authorList>
            <person name="Kwak Y."/>
            <person name="Park G.-S."/>
            <person name="Li Q.X."/>
            <person name="Lee S.-E."/>
            <person name="Shin J.-H."/>
        </authorList>
    </citation>
    <scope>NUCLEOTIDE SEQUENCE [LARGE SCALE GENOMIC DNA]</scope>
    <source>
        <strain evidence="1">JS19b1</strain>
    </source>
</reference>
<comment type="caution">
    <text evidence="1">The sequence shown here is derived from an EMBL/GenBank/DDBJ whole genome shotgun (WGS) entry which is preliminary data.</text>
</comment>
<accession>A0A064CKD8</accession>
<keyword evidence="2" id="KW-1185">Reference proteome</keyword>
<dbReference type="AlphaFoldDB" id="A0A064CKD8"/>
<dbReference type="OrthoDB" id="4641839at2"/>
<dbReference type="Proteomes" id="UP000022835">
    <property type="component" value="Unassembled WGS sequence"/>
</dbReference>
<organism evidence="1 2">
    <name type="scientific">Mycolicibacterium aromaticivorans JS19b1 = JCM 16368</name>
    <dbReference type="NCBI Taxonomy" id="1440774"/>
    <lineage>
        <taxon>Bacteria</taxon>
        <taxon>Bacillati</taxon>
        <taxon>Actinomycetota</taxon>
        <taxon>Actinomycetes</taxon>
        <taxon>Mycobacteriales</taxon>
        <taxon>Mycobacteriaceae</taxon>
        <taxon>Mycolicibacterium</taxon>
    </lineage>
</organism>
<dbReference type="eggNOG" id="COG0699">
    <property type="taxonomic scope" value="Bacteria"/>
</dbReference>
<evidence type="ECO:0000313" key="1">
    <source>
        <dbReference type="EMBL" id="KDF00137.1"/>
    </source>
</evidence>
<proteinExistence type="predicted"/>
<dbReference type="STRING" id="1440774.Y900_014605"/>
<sequence>MSDVVGLPVRVKVVGRPGCGRRTVTRVLHGAGVAVVASTAVADLDVHVFAETLKPEDRRALTMSPRPVVAVLNKADLTGFGGRGPVAAAAERCRLLGDRVGVTVYPLAGLAAAAAVDDRILDDELLGALRTLTVDPADLGSTDRFAGGEHRLPNAVRQRLLADLDLFGIAHAVLALRSGAERAGVIAALRRASALDGLLAGLEAIAAPVRYRRLTEQFADSAADEVVAARMAAAVEVVEAAGMTVDADVSAHAHLRRAVVWQRYSHGPVSRLHSRCGADIARGSLRLWERAGGVPEPVELKP</sequence>
<name>A0A064CKD8_9MYCO</name>
<gene>
    <name evidence="1" type="ORF">Y900_014605</name>
</gene>
<dbReference type="EMBL" id="JALN02000001">
    <property type="protein sequence ID" value="KDF00137.1"/>
    <property type="molecule type" value="Genomic_DNA"/>
</dbReference>
<dbReference type="SUPFAM" id="SSF52540">
    <property type="entry name" value="P-loop containing nucleoside triphosphate hydrolases"/>
    <property type="match status" value="1"/>
</dbReference>
<dbReference type="RefSeq" id="WP_051660390.1">
    <property type="nucleotide sequence ID" value="NZ_JALN02000001.1"/>
</dbReference>